<reference evidence="3" key="1">
    <citation type="submission" date="2020-04" db="EMBL/GenBank/DDBJ databases">
        <authorList>
            <person name="Chiriac C."/>
            <person name="Salcher M."/>
            <person name="Ghai R."/>
            <person name="Kavagutti S V."/>
        </authorList>
    </citation>
    <scope>NUCLEOTIDE SEQUENCE</scope>
</reference>
<feature type="active site" evidence="1">
    <location>
        <position position="28"/>
    </location>
</feature>
<organism evidence="3">
    <name type="scientific">uncultured Caudovirales phage</name>
    <dbReference type="NCBI Taxonomy" id="2100421"/>
    <lineage>
        <taxon>Viruses</taxon>
        <taxon>Duplodnaviria</taxon>
        <taxon>Heunggongvirae</taxon>
        <taxon>Uroviricota</taxon>
        <taxon>Caudoviricetes</taxon>
        <taxon>Peduoviridae</taxon>
        <taxon>Maltschvirus</taxon>
        <taxon>Maltschvirus maltsch</taxon>
    </lineage>
</organism>
<keyword evidence="1" id="KW-0540">Nuclease</keyword>
<feature type="active site" evidence="1">
    <location>
        <position position="67"/>
    </location>
</feature>
<evidence type="ECO:0000259" key="2">
    <source>
        <dbReference type="Pfam" id="PF08722"/>
    </source>
</evidence>
<protein>
    <recommendedName>
        <fullName evidence="1">Head completion nuclease</fullName>
        <ecNumber evidence="1">3.1.-.-</ecNumber>
    </recommendedName>
</protein>
<proteinExistence type="inferred from homology"/>
<gene>
    <name evidence="3" type="ORF">UFOVP410_109</name>
</gene>
<dbReference type="Pfam" id="PF08722">
    <property type="entry name" value="Tn7_TnsA-like_N"/>
    <property type="match status" value="1"/>
</dbReference>
<keyword evidence="1" id="KW-0378">Hydrolase</keyword>
<dbReference type="GO" id="GO:0004527">
    <property type="term" value="F:exonuclease activity"/>
    <property type="evidence" value="ECO:0007669"/>
    <property type="project" value="UniProtKB-UniRule"/>
</dbReference>
<feature type="active site" evidence="1">
    <location>
        <position position="83"/>
    </location>
</feature>
<dbReference type="GO" id="GO:0004519">
    <property type="term" value="F:endonuclease activity"/>
    <property type="evidence" value="ECO:0007669"/>
    <property type="project" value="UniProtKB-UniRule"/>
</dbReference>
<dbReference type="InterPro" id="IPR014833">
    <property type="entry name" value="TnsA_N"/>
</dbReference>
<name>A0A6J5M819_9CAUD</name>
<feature type="domain" description="TnsA endonuclease N-terminal" evidence="2">
    <location>
        <begin position="41"/>
        <end position="134"/>
    </location>
</feature>
<comment type="similarity">
    <text evidence="1">Belongs to the Caudovirales head completion nuclease family.</text>
</comment>
<sequence length="147" mass="17534">MYQGKFKLKNPSKYKGDYNNVIYRSSWELSVMMWCDNNSFITEWSSEELVIPYLCPTDNSFHRYFVDFTIRFSNGKSYWIELKPEKYTIPPNKPKRANKRFITETLQYVKNQAKWKAAEEYAKKHNSTFSVWTENTLSKLGIKILGK</sequence>
<evidence type="ECO:0000313" key="3">
    <source>
        <dbReference type="EMBL" id="CAB4141270.1"/>
    </source>
</evidence>
<evidence type="ECO:0000256" key="1">
    <source>
        <dbReference type="HAMAP-Rule" id="MF_04160"/>
    </source>
</evidence>
<dbReference type="EC" id="3.1.-.-" evidence="1"/>
<dbReference type="HAMAP" id="MF_04160">
    <property type="entry name" value="NUCL_HEAD_T4"/>
    <property type="match status" value="1"/>
</dbReference>
<keyword evidence="1" id="KW-0269">Exonuclease</keyword>
<dbReference type="InterPro" id="IPR046390">
    <property type="entry name" value="NUCL_HEAD_T4"/>
</dbReference>
<comment type="function">
    <text evidence="1">During phage morphogenesis, plays an essential role in the head-tail joining step. The associated nuclease activity is essential for morphogenesis, possibly by cleaving packaged DNA to enable the joining of heads to tails. Displays both exo- and endonuclease activity.</text>
</comment>
<accession>A0A6J5M819</accession>
<keyword evidence="1" id="KW-0255">Endonuclease</keyword>
<dbReference type="EMBL" id="LR796388">
    <property type="protein sequence ID" value="CAB4141270.1"/>
    <property type="molecule type" value="Genomic_DNA"/>
</dbReference>